<proteinExistence type="predicted"/>
<dbReference type="PANTHER" id="PTHR32332">
    <property type="entry name" value="2-NITROPROPANE DIOXYGENASE"/>
    <property type="match status" value="1"/>
</dbReference>
<dbReference type="STRING" id="1399860.A0A2C5YAY7"/>
<keyword evidence="1" id="KW-0285">Flavoprotein</keyword>
<evidence type="ECO:0000313" key="4">
    <source>
        <dbReference type="EMBL" id="PHH64124.1"/>
    </source>
</evidence>
<accession>A0A2C5YAY7</accession>
<evidence type="ECO:0000256" key="2">
    <source>
        <dbReference type="ARBA" id="ARBA00022643"/>
    </source>
</evidence>
<dbReference type="PANTHER" id="PTHR32332:SF34">
    <property type="entry name" value="2-NITROPROPANE DIOXYGENASE FAMILY, PUTATIVE-RELATED"/>
    <property type="match status" value="1"/>
</dbReference>
<dbReference type="SUPFAM" id="SSF51412">
    <property type="entry name" value="Inosine monophosphate dehydrogenase (IMPDH)"/>
    <property type="match status" value="1"/>
</dbReference>
<dbReference type="AlphaFoldDB" id="A0A2C5YAY7"/>
<protein>
    <submittedName>
        <fullName evidence="4">Uncharacterized protein</fullName>
    </submittedName>
</protein>
<dbReference type="GO" id="GO:0018580">
    <property type="term" value="F:nitronate monooxygenase activity"/>
    <property type="evidence" value="ECO:0007669"/>
    <property type="project" value="InterPro"/>
</dbReference>
<sequence>MPVSRLKQWFPWTEAPVICNGPMLGVAGPKMATQVSKAGGIGFLMSVFDMSQDSTQLKNLDAALSEAHALLAPSSSSSPLQIGVSFITGHHESVGDFSSTALPILKKHRPAAVWLFGPAEDEHGAMIRAIRESGINARVFVQVGSVAAARAAARDGTDVLVCQGIDAGGHQVRQGSGVITLVPEVRQMLDNEFSNKEIVLFAAGGIVNGKGVAAMMALDADGIVMGTRFTVSPESVFPDHRKQLVLKSVDGGISTLKSSFNDEIVKNSLWGPRYDGRAIIGPLHDRFMSGTSLEQCQKALEDYGAESVKVVGTWSGTGVGLVNKEQPCGQIVKEVREEAKQQMRKLAGLL</sequence>
<comment type="caution">
    <text evidence="4">The sequence shown here is derived from an EMBL/GenBank/DDBJ whole genome shotgun (WGS) entry which is preliminary data.</text>
</comment>
<evidence type="ECO:0000256" key="1">
    <source>
        <dbReference type="ARBA" id="ARBA00022630"/>
    </source>
</evidence>
<name>A0A2C5YAY7_9HYPO</name>
<keyword evidence="3" id="KW-0560">Oxidoreductase</keyword>
<organism evidence="4 5">
    <name type="scientific">Ophiocordyceps australis</name>
    <dbReference type="NCBI Taxonomy" id="1399860"/>
    <lineage>
        <taxon>Eukaryota</taxon>
        <taxon>Fungi</taxon>
        <taxon>Dikarya</taxon>
        <taxon>Ascomycota</taxon>
        <taxon>Pezizomycotina</taxon>
        <taxon>Sordariomycetes</taxon>
        <taxon>Hypocreomycetidae</taxon>
        <taxon>Hypocreales</taxon>
        <taxon>Ophiocordycipitaceae</taxon>
        <taxon>Ophiocordyceps</taxon>
    </lineage>
</organism>
<evidence type="ECO:0000313" key="5">
    <source>
        <dbReference type="Proteomes" id="UP000226192"/>
    </source>
</evidence>
<gene>
    <name evidence="4" type="ORF">CDD81_4999</name>
</gene>
<dbReference type="OrthoDB" id="2349068at2759"/>
<dbReference type="InterPro" id="IPR013785">
    <property type="entry name" value="Aldolase_TIM"/>
</dbReference>
<dbReference type="InterPro" id="IPR004136">
    <property type="entry name" value="NMO"/>
</dbReference>
<dbReference type="EMBL" id="NJET01000036">
    <property type="protein sequence ID" value="PHH64124.1"/>
    <property type="molecule type" value="Genomic_DNA"/>
</dbReference>
<dbReference type="Proteomes" id="UP000226192">
    <property type="component" value="Unassembled WGS sequence"/>
</dbReference>
<reference evidence="4 5" key="1">
    <citation type="submission" date="2017-06" db="EMBL/GenBank/DDBJ databases">
        <title>Ant-infecting Ophiocordyceps genomes reveal a high diversity of potential behavioral manipulation genes and a possible major role for enterotoxins.</title>
        <authorList>
            <person name="De Bekker C."/>
            <person name="Evans H.C."/>
            <person name="Brachmann A."/>
            <person name="Hughes D.P."/>
        </authorList>
    </citation>
    <scope>NUCLEOTIDE SEQUENCE [LARGE SCALE GENOMIC DNA]</scope>
    <source>
        <strain evidence="4 5">Map64</strain>
    </source>
</reference>
<keyword evidence="2" id="KW-0288">FMN</keyword>
<keyword evidence="5" id="KW-1185">Reference proteome</keyword>
<dbReference type="Gene3D" id="3.20.20.70">
    <property type="entry name" value="Aldolase class I"/>
    <property type="match status" value="1"/>
</dbReference>
<dbReference type="Pfam" id="PF03060">
    <property type="entry name" value="NMO"/>
    <property type="match status" value="1"/>
</dbReference>
<evidence type="ECO:0000256" key="3">
    <source>
        <dbReference type="ARBA" id="ARBA00023002"/>
    </source>
</evidence>
<dbReference type="CDD" id="cd04730">
    <property type="entry name" value="NPD_like"/>
    <property type="match status" value="1"/>
</dbReference>